<dbReference type="Proteomes" id="UP000588158">
    <property type="component" value="Unassembled WGS sequence"/>
</dbReference>
<dbReference type="AlphaFoldDB" id="A0A841AEM9"/>
<comment type="caution">
    <text evidence="2">The sequence shown here is derived from an EMBL/GenBank/DDBJ whole genome shotgun (WGS) entry which is preliminary data.</text>
</comment>
<evidence type="ECO:0008006" key="4">
    <source>
        <dbReference type="Google" id="ProtNLM"/>
    </source>
</evidence>
<accession>A0A841AEM9</accession>
<gene>
    <name evidence="2" type="ORF">HNR70_002200</name>
</gene>
<evidence type="ECO:0000313" key="2">
    <source>
        <dbReference type="EMBL" id="MBB5832387.1"/>
    </source>
</evidence>
<feature type="compositionally biased region" description="Low complexity" evidence="1">
    <location>
        <begin position="15"/>
        <end position="33"/>
    </location>
</feature>
<dbReference type="RefSeq" id="WP_184325727.1">
    <property type="nucleotide sequence ID" value="NZ_JACHLZ010000001.1"/>
</dbReference>
<sequence>MAAIAEPASRRDDASAAPGPAAPGALDPASASGVTADGTLPLDLGMPRPRVKARAPLTEDSLVSRGGLEPASADATTASRLLHAVQEDSRRHALHLKRLAAFHVAEDDFEREEHTLAVAIALRTTTDKARRLILDAHIAYTEMPRTLERLARGEMPVEWHERMLHATRDMTPFRRGEIDERIGAWDLASIPSDRFFAELRTLVAWCDSRDAAPDPVQSRCVELEKGFRDDGTASLRITGPIPEILALARRLDSSARSVQAAQRHAVRDGAPIPFDLDDAVTTTGRALSLATLRYAIITRTVLDTAGVEVPAPRYRVNVTVPALTMMGLADTPATFDGRTPIPAKLARDLAAAEPVWHRVLTDPVTGEFLPLPAERYTPTPAMVEHLRLRNASCAVPGCTRSTTDDAETDHIHEFDHEDPARGGPTHLANLHRLHFGHHDLKTAGHIDPVRHPDGTTEWTVGSPPLVSTRVAPDRDLATPEMAGWLMEQWDIHRADEDWKAMVACGEVDRLMREWGPAYEDFGDPPGTAELLAEVAEEEAAKKREAGIDQPPPWASAPPF</sequence>
<name>A0A841AEM9_9MICO</name>
<evidence type="ECO:0000256" key="1">
    <source>
        <dbReference type="SAM" id="MobiDB-lite"/>
    </source>
</evidence>
<evidence type="ECO:0000313" key="3">
    <source>
        <dbReference type="Proteomes" id="UP000588158"/>
    </source>
</evidence>
<organism evidence="2 3">
    <name type="scientific">Brachybacterium aquaticum</name>
    <dbReference type="NCBI Taxonomy" id="1432564"/>
    <lineage>
        <taxon>Bacteria</taxon>
        <taxon>Bacillati</taxon>
        <taxon>Actinomycetota</taxon>
        <taxon>Actinomycetes</taxon>
        <taxon>Micrococcales</taxon>
        <taxon>Dermabacteraceae</taxon>
        <taxon>Brachybacterium</taxon>
    </lineage>
</organism>
<dbReference type="EMBL" id="JACHLZ010000001">
    <property type="protein sequence ID" value="MBB5832387.1"/>
    <property type="molecule type" value="Genomic_DNA"/>
</dbReference>
<feature type="region of interest" description="Disordered" evidence="1">
    <location>
        <begin position="536"/>
        <end position="559"/>
    </location>
</feature>
<reference evidence="2 3" key="1">
    <citation type="submission" date="2020-08" db="EMBL/GenBank/DDBJ databases">
        <title>Sequencing the genomes of 1000 actinobacteria strains.</title>
        <authorList>
            <person name="Klenk H.-P."/>
        </authorList>
    </citation>
    <scope>NUCLEOTIDE SEQUENCE [LARGE SCALE GENOMIC DNA]</scope>
    <source>
        <strain evidence="2 3">DSM 28796</strain>
    </source>
</reference>
<proteinExistence type="predicted"/>
<keyword evidence="3" id="KW-1185">Reference proteome</keyword>
<protein>
    <recommendedName>
        <fullName evidence="4">DUF222 domain-containing protein</fullName>
    </recommendedName>
</protein>
<feature type="compositionally biased region" description="Pro residues" evidence="1">
    <location>
        <begin position="549"/>
        <end position="559"/>
    </location>
</feature>
<feature type="region of interest" description="Disordered" evidence="1">
    <location>
        <begin position="1"/>
        <end position="34"/>
    </location>
</feature>